<gene>
    <name evidence="1" type="ORF">GPUH_LOCUS15902</name>
</gene>
<proteinExistence type="predicted"/>
<keyword evidence="2" id="KW-1185">Reference proteome</keyword>
<sequence length="76" mass="9207">MECEYGSLPVVCEQHPVELYGKTIWKPCPFGYICMNKTAYYQYPSDFNCYNFTTYSCHRRRRYIYSCVCKKGRRKM</sequence>
<dbReference type="WBParaSite" id="GPUH_0001592401-mRNA-1">
    <property type="protein sequence ID" value="GPUH_0001592401-mRNA-1"/>
    <property type="gene ID" value="GPUH_0001592401"/>
</dbReference>
<evidence type="ECO:0000313" key="2">
    <source>
        <dbReference type="Proteomes" id="UP000271098"/>
    </source>
</evidence>
<dbReference type="Proteomes" id="UP000271098">
    <property type="component" value="Unassembled WGS sequence"/>
</dbReference>
<reference evidence="3" key="1">
    <citation type="submission" date="2016-06" db="UniProtKB">
        <authorList>
            <consortium name="WormBaseParasite"/>
        </authorList>
    </citation>
    <scope>IDENTIFICATION</scope>
</reference>
<reference evidence="1 2" key="2">
    <citation type="submission" date="2018-11" db="EMBL/GenBank/DDBJ databases">
        <authorList>
            <consortium name="Pathogen Informatics"/>
        </authorList>
    </citation>
    <scope>NUCLEOTIDE SEQUENCE [LARGE SCALE GENOMIC DNA]</scope>
</reference>
<name>A0A183E4L1_9BILA</name>
<evidence type="ECO:0000313" key="3">
    <source>
        <dbReference type="WBParaSite" id="GPUH_0001592401-mRNA-1"/>
    </source>
</evidence>
<dbReference type="AlphaFoldDB" id="A0A183E4L1"/>
<dbReference type="EMBL" id="UYRT01083053">
    <property type="protein sequence ID" value="VDN26896.1"/>
    <property type="molecule type" value="Genomic_DNA"/>
</dbReference>
<evidence type="ECO:0000313" key="1">
    <source>
        <dbReference type="EMBL" id="VDN26896.1"/>
    </source>
</evidence>
<organism evidence="3">
    <name type="scientific">Gongylonema pulchrum</name>
    <dbReference type="NCBI Taxonomy" id="637853"/>
    <lineage>
        <taxon>Eukaryota</taxon>
        <taxon>Metazoa</taxon>
        <taxon>Ecdysozoa</taxon>
        <taxon>Nematoda</taxon>
        <taxon>Chromadorea</taxon>
        <taxon>Rhabditida</taxon>
        <taxon>Spirurina</taxon>
        <taxon>Spiruromorpha</taxon>
        <taxon>Spiruroidea</taxon>
        <taxon>Gongylonematidae</taxon>
        <taxon>Gongylonema</taxon>
    </lineage>
</organism>
<dbReference type="OrthoDB" id="5842092at2759"/>
<protein>
    <submittedName>
        <fullName evidence="3">8.9 kDa family member</fullName>
    </submittedName>
</protein>
<accession>A0A183E4L1</accession>